<reference evidence="3 4" key="1">
    <citation type="submission" date="2019-07" db="EMBL/GenBank/DDBJ databases">
        <title>Whole genome shotgun sequence of Deinococcus cellulosilyticus NBRC 106333.</title>
        <authorList>
            <person name="Hosoyama A."/>
            <person name="Uohara A."/>
            <person name="Ohji S."/>
            <person name="Ichikawa N."/>
        </authorList>
    </citation>
    <scope>NUCLEOTIDE SEQUENCE [LARGE SCALE GENOMIC DNA]</scope>
    <source>
        <strain evidence="3 4">NBRC 106333</strain>
    </source>
</reference>
<dbReference type="EMBL" id="BJXB01000003">
    <property type="protein sequence ID" value="GEM45217.1"/>
    <property type="molecule type" value="Genomic_DNA"/>
</dbReference>
<protein>
    <submittedName>
        <fullName evidence="3">MerR family transcriptional regulator</fullName>
    </submittedName>
</protein>
<dbReference type="Proteomes" id="UP000321306">
    <property type="component" value="Unassembled WGS sequence"/>
</dbReference>
<evidence type="ECO:0000256" key="1">
    <source>
        <dbReference type="ARBA" id="ARBA00023125"/>
    </source>
</evidence>
<dbReference type="InterPro" id="IPR047057">
    <property type="entry name" value="MerR_fam"/>
</dbReference>
<keyword evidence="4" id="KW-1185">Reference proteome</keyword>
<accession>A0A511MYK1</accession>
<evidence type="ECO:0000313" key="3">
    <source>
        <dbReference type="EMBL" id="GEM45217.1"/>
    </source>
</evidence>
<proteinExistence type="predicted"/>
<dbReference type="GO" id="GO:0003700">
    <property type="term" value="F:DNA-binding transcription factor activity"/>
    <property type="evidence" value="ECO:0007669"/>
    <property type="project" value="InterPro"/>
</dbReference>
<dbReference type="CDD" id="cd01107">
    <property type="entry name" value="HTH_BmrR"/>
    <property type="match status" value="1"/>
</dbReference>
<comment type="caution">
    <text evidence="3">The sequence shown here is derived from an EMBL/GenBank/DDBJ whole genome shotgun (WGS) entry which is preliminary data.</text>
</comment>
<dbReference type="PROSITE" id="PS00552">
    <property type="entry name" value="HTH_MERR_1"/>
    <property type="match status" value="1"/>
</dbReference>
<sequence length="274" mass="31118">MNGTRTDLLTISAFARMTRLSQKALRLYDSMGLLPPVHVDPQSGYRYYHAEQFQDAHLIGLLRQLEMPLNRIFEVLQASEDARAALVRSYWREVEQDVQQKKELVQYLSDVLEKKENHMFEIQTRTVAAAKIITIQRRVFASELPAFIDESFGRLQKHLEASGAPFAGAPFVIYHGAVNHDSDGPVEVCIPFTGPVEPLEGMNIRIEPEHPEAYTSITKAQCVFPEILKAYDAVALWLRGQGKMCSHLSSREVYFENWDTAGPDDLVCDIAYPY</sequence>
<name>A0A511MYK1_DEIC1</name>
<dbReference type="OrthoDB" id="9773308at2"/>
<keyword evidence="1" id="KW-0238">DNA-binding</keyword>
<dbReference type="AlphaFoldDB" id="A0A511MYK1"/>
<dbReference type="InterPro" id="IPR011256">
    <property type="entry name" value="Reg_factor_effector_dom_sf"/>
</dbReference>
<dbReference type="InterPro" id="IPR000551">
    <property type="entry name" value="MerR-type_HTH_dom"/>
</dbReference>
<dbReference type="GO" id="GO:0003677">
    <property type="term" value="F:DNA binding"/>
    <property type="evidence" value="ECO:0007669"/>
    <property type="project" value="UniProtKB-KW"/>
</dbReference>
<dbReference type="SUPFAM" id="SSF46955">
    <property type="entry name" value="Putative DNA-binding domain"/>
    <property type="match status" value="1"/>
</dbReference>
<organism evidence="3 4">
    <name type="scientific">Deinococcus cellulosilyticus (strain DSM 18568 / NBRC 106333 / KACC 11606 / 5516J-15)</name>
    <dbReference type="NCBI Taxonomy" id="1223518"/>
    <lineage>
        <taxon>Bacteria</taxon>
        <taxon>Thermotogati</taxon>
        <taxon>Deinococcota</taxon>
        <taxon>Deinococci</taxon>
        <taxon>Deinococcales</taxon>
        <taxon>Deinococcaceae</taxon>
        <taxon>Deinococcus</taxon>
    </lineage>
</organism>
<dbReference type="Pfam" id="PF13411">
    <property type="entry name" value="MerR_1"/>
    <property type="match status" value="1"/>
</dbReference>
<dbReference type="SMART" id="SM00422">
    <property type="entry name" value="HTH_MERR"/>
    <property type="match status" value="1"/>
</dbReference>
<dbReference type="RefSeq" id="WP_146882634.1">
    <property type="nucleotide sequence ID" value="NZ_BJXB01000003.1"/>
</dbReference>
<dbReference type="PROSITE" id="PS50937">
    <property type="entry name" value="HTH_MERR_2"/>
    <property type="match status" value="1"/>
</dbReference>
<dbReference type="Gene3D" id="1.10.1660.10">
    <property type="match status" value="1"/>
</dbReference>
<dbReference type="InterPro" id="IPR009061">
    <property type="entry name" value="DNA-bd_dom_put_sf"/>
</dbReference>
<dbReference type="Gene3D" id="3.20.80.10">
    <property type="entry name" value="Regulatory factor, effector binding domain"/>
    <property type="match status" value="1"/>
</dbReference>
<evidence type="ECO:0000313" key="4">
    <source>
        <dbReference type="Proteomes" id="UP000321306"/>
    </source>
</evidence>
<gene>
    <name evidence="3" type="ORF">DC3_08520</name>
</gene>
<dbReference type="PANTHER" id="PTHR30204">
    <property type="entry name" value="REDOX-CYCLING DRUG-SENSING TRANSCRIPTIONAL ACTIVATOR SOXR"/>
    <property type="match status" value="1"/>
</dbReference>
<evidence type="ECO:0000259" key="2">
    <source>
        <dbReference type="PROSITE" id="PS50937"/>
    </source>
</evidence>
<feature type="domain" description="HTH merR-type" evidence="2">
    <location>
        <begin position="8"/>
        <end position="78"/>
    </location>
</feature>
<dbReference type="SUPFAM" id="SSF55136">
    <property type="entry name" value="Probable bacterial effector-binding domain"/>
    <property type="match status" value="1"/>
</dbReference>
<dbReference type="PANTHER" id="PTHR30204:SF97">
    <property type="entry name" value="MERR FAMILY REGULATORY PROTEIN"/>
    <property type="match status" value="1"/>
</dbReference>